<evidence type="ECO:0000313" key="3">
    <source>
        <dbReference type="Proteomes" id="UP001199642"/>
    </source>
</evidence>
<dbReference type="Gene3D" id="3.40.50.720">
    <property type="entry name" value="NAD(P)-binding Rossmann-like Domain"/>
    <property type="match status" value="1"/>
</dbReference>
<dbReference type="SUPFAM" id="SSF51735">
    <property type="entry name" value="NAD(P)-binding Rossmann-fold domains"/>
    <property type="match status" value="1"/>
</dbReference>
<keyword evidence="3" id="KW-1185">Reference proteome</keyword>
<dbReference type="EMBL" id="CP082781">
    <property type="protein sequence ID" value="UGS26122.1"/>
    <property type="molecule type" value="Genomic_DNA"/>
</dbReference>
<reference evidence="2 3" key="1">
    <citation type="submission" date="2023-01" db="EMBL/GenBank/DDBJ databases">
        <title>Characterization of estradiol degrading bacteria Microbacterium sp. MZT7 and reveal degrading genes through genome analysis.</title>
        <authorList>
            <person name="Hao P."/>
            <person name="Gao Y."/>
        </authorList>
    </citation>
    <scope>NUCLEOTIDE SEQUENCE [LARGE SCALE GENOMIC DNA]</scope>
    <source>
        <strain evidence="2 3">MZT7</strain>
    </source>
</reference>
<dbReference type="InterPro" id="IPR051783">
    <property type="entry name" value="NAD(P)-dependent_oxidoreduct"/>
</dbReference>
<accession>A0ABY3RUI6</accession>
<evidence type="ECO:0000259" key="1">
    <source>
        <dbReference type="Pfam" id="PF01370"/>
    </source>
</evidence>
<dbReference type="Pfam" id="PF01370">
    <property type="entry name" value="Epimerase"/>
    <property type="match status" value="1"/>
</dbReference>
<dbReference type="InterPro" id="IPR036291">
    <property type="entry name" value="NAD(P)-bd_dom_sf"/>
</dbReference>
<name>A0ABY3RUI6_9MICO</name>
<proteinExistence type="predicted"/>
<feature type="domain" description="NAD-dependent epimerase/dehydratase" evidence="1">
    <location>
        <begin position="4"/>
        <end position="182"/>
    </location>
</feature>
<evidence type="ECO:0000313" key="2">
    <source>
        <dbReference type="EMBL" id="UGS26122.1"/>
    </source>
</evidence>
<organism evidence="2 3">
    <name type="scientific">Microbacterium resistens</name>
    <dbReference type="NCBI Taxonomy" id="156977"/>
    <lineage>
        <taxon>Bacteria</taxon>
        <taxon>Bacillati</taxon>
        <taxon>Actinomycetota</taxon>
        <taxon>Actinomycetes</taxon>
        <taxon>Micrococcales</taxon>
        <taxon>Microbacteriaceae</taxon>
        <taxon>Microbacterium</taxon>
    </lineage>
</organism>
<dbReference type="Proteomes" id="UP001199642">
    <property type="component" value="Chromosome"/>
</dbReference>
<protein>
    <submittedName>
        <fullName evidence="2">NAD(P)H-binding protein</fullName>
    </submittedName>
</protein>
<dbReference type="InterPro" id="IPR001509">
    <property type="entry name" value="Epimerase_deHydtase"/>
</dbReference>
<gene>
    <name evidence="2" type="ORF">K8F61_15980</name>
</gene>
<dbReference type="PANTHER" id="PTHR48079:SF6">
    <property type="entry name" value="NAD(P)-BINDING DOMAIN-CONTAINING PROTEIN-RELATED"/>
    <property type="match status" value="1"/>
</dbReference>
<dbReference type="PANTHER" id="PTHR48079">
    <property type="entry name" value="PROTEIN YEEZ"/>
    <property type="match status" value="1"/>
</dbReference>
<sequence length="321" mass="34619">MSRVLVVGGTGMIGGRIVADLAADGDEVAVLSRTASDPVPGEAGPRLVGDYTARAGEPGAVGARELEGFDAVVFAAGNDIRHVRAEHEDEAFWERTQSTGVPAFAATAKAAGVRRLVQIGSYYHQLHPEWADRIPYVRARRLADERTRALSGDGFAAITVNPPSIVGMRTGRDVRGYARMVAWVRGERPEPPLFAPPGGTNYMSLRSLSQAVRGALAHGEPGTAYLVGDENHTYRDYFQLLADAAGSDRVIEERDEEHPFQPDRFIVQGRGAVIAYEPDPAKVRLLGYGRDDVAPALREIVRAVDEAASGADPRPDRIEKA</sequence>
<dbReference type="RefSeq" id="WP_231819829.1">
    <property type="nucleotide sequence ID" value="NZ_CP082781.1"/>
</dbReference>